<keyword evidence="3 8" id="KW-0347">Helicase</keyword>
<dbReference type="NCBIfam" id="TIGR01970">
    <property type="entry name" value="DEAH_box_HrpB"/>
    <property type="match status" value="1"/>
</dbReference>
<feature type="domain" description="Helicase ATP-binding" evidence="6">
    <location>
        <begin position="13"/>
        <end position="174"/>
    </location>
</feature>
<feature type="region of interest" description="Disordered" evidence="5">
    <location>
        <begin position="800"/>
        <end position="825"/>
    </location>
</feature>
<dbReference type="CDD" id="cd17990">
    <property type="entry name" value="DEXHc_HrpB"/>
    <property type="match status" value="1"/>
</dbReference>
<dbReference type="SMART" id="SM00847">
    <property type="entry name" value="HA2"/>
    <property type="match status" value="1"/>
</dbReference>
<dbReference type="CDD" id="cd18791">
    <property type="entry name" value="SF2_C_RHA"/>
    <property type="match status" value="1"/>
</dbReference>
<dbReference type="GO" id="GO:0003676">
    <property type="term" value="F:nucleic acid binding"/>
    <property type="evidence" value="ECO:0007669"/>
    <property type="project" value="InterPro"/>
</dbReference>
<proteinExistence type="predicted"/>
<evidence type="ECO:0000256" key="5">
    <source>
        <dbReference type="SAM" id="MobiDB-lite"/>
    </source>
</evidence>
<dbReference type="GO" id="GO:0016787">
    <property type="term" value="F:hydrolase activity"/>
    <property type="evidence" value="ECO:0007669"/>
    <property type="project" value="UniProtKB-KW"/>
</dbReference>
<dbReference type="Pfam" id="PF08482">
    <property type="entry name" value="HrpB_C"/>
    <property type="match status" value="1"/>
</dbReference>
<evidence type="ECO:0000256" key="3">
    <source>
        <dbReference type="ARBA" id="ARBA00022806"/>
    </source>
</evidence>
<dbReference type="PIRSF" id="PIRSF005496">
    <property type="entry name" value="ATP_hel_hrpB"/>
    <property type="match status" value="1"/>
</dbReference>
<dbReference type="Pfam" id="PF24473">
    <property type="entry name" value="CON_HrpB"/>
    <property type="match status" value="1"/>
</dbReference>
<dbReference type="EMBL" id="DYZA01000162">
    <property type="protein sequence ID" value="HJD97574.1"/>
    <property type="molecule type" value="Genomic_DNA"/>
</dbReference>
<dbReference type="Pfam" id="PF00270">
    <property type="entry name" value="DEAD"/>
    <property type="match status" value="1"/>
</dbReference>
<dbReference type="InterPro" id="IPR027417">
    <property type="entry name" value="P-loop_NTPase"/>
</dbReference>
<reference evidence="8" key="1">
    <citation type="journal article" date="2021" name="PeerJ">
        <title>Extensive microbial diversity within the chicken gut microbiome revealed by metagenomics and culture.</title>
        <authorList>
            <person name="Gilroy R."/>
            <person name="Ravi A."/>
            <person name="Getino M."/>
            <person name="Pursley I."/>
            <person name="Horton D.L."/>
            <person name="Alikhan N.F."/>
            <person name="Baker D."/>
            <person name="Gharbi K."/>
            <person name="Hall N."/>
            <person name="Watson M."/>
            <person name="Adriaenssens E.M."/>
            <person name="Foster-Nyarko E."/>
            <person name="Jarju S."/>
            <person name="Secka A."/>
            <person name="Antonio M."/>
            <person name="Oren A."/>
            <person name="Chaudhuri R.R."/>
            <person name="La Ragione R."/>
            <person name="Hildebrand F."/>
            <person name="Pallen M.J."/>
        </authorList>
    </citation>
    <scope>NUCLEOTIDE SEQUENCE</scope>
    <source>
        <strain evidence="8">ChiGjej2B2-19336</strain>
    </source>
</reference>
<keyword evidence="2" id="KW-0378">Hydrolase</keyword>
<feature type="domain" description="Helicase C-terminal" evidence="7">
    <location>
        <begin position="206"/>
        <end position="368"/>
    </location>
</feature>
<dbReference type="SUPFAM" id="SSF52540">
    <property type="entry name" value="P-loop containing nucleoside triphosphate hydrolases"/>
    <property type="match status" value="1"/>
</dbReference>
<dbReference type="Pfam" id="PF00271">
    <property type="entry name" value="Helicase_C"/>
    <property type="match status" value="1"/>
</dbReference>
<evidence type="ECO:0000256" key="4">
    <source>
        <dbReference type="ARBA" id="ARBA00022840"/>
    </source>
</evidence>
<evidence type="ECO:0000259" key="6">
    <source>
        <dbReference type="PROSITE" id="PS51192"/>
    </source>
</evidence>
<comment type="caution">
    <text evidence="8">The sequence shown here is derived from an EMBL/GenBank/DDBJ whole genome shotgun (WGS) entry which is preliminary data.</text>
</comment>
<protein>
    <submittedName>
        <fullName evidence="8">ATP-dependent helicase HrpB</fullName>
    </submittedName>
</protein>
<dbReference type="InterPro" id="IPR049614">
    <property type="entry name" value="HrpB_DEXH"/>
</dbReference>
<dbReference type="InterPro" id="IPR010225">
    <property type="entry name" value="HrpB"/>
</dbReference>
<keyword evidence="1" id="KW-0547">Nucleotide-binding</keyword>
<dbReference type="SMART" id="SM00490">
    <property type="entry name" value="HELICc"/>
    <property type="match status" value="1"/>
</dbReference>
<evidence type="ECO:0000259" key="7">
    <source>
        <dbReference type="PROSITE" id="PS51194"/>
    </source>
</evidence>
<dbReference type="InterPro" id="IPR007502">
    <property type="entry name" value="Helicase-assoc_dom"/>
</dbReference>
<dbReference type="PANTHER" id="PTHR43519:SF1">
    <property type="entry name" value="ATP-DEPENDENT RNA HELICASE HRPB"/>
    <property type="match status" value="1"/>
</dbReference>
<dbReference type="Gene3D" id="3.40.50.300">
    <property type="entry name" value="P-loop containing nucleotide triphosphate hydrolases"/>
    <property type="match status" value="2"/>
</dbReference>
<name>A0A921AXB7_9BACT</name>
<reference evidence="8" key="2">
    <citation type="submission" date="2021-09" db="EMBL/GenBank/DDBJ databases">
        <authorList>
            <person name="Gilroy R."/>
        </authorList>
    </citation>
    <scope>NUCLEOTIDE SEQUENCE</scope>
    <source>
        <strain evidence="8">ChiGjej2B2-19336</strain>
    </source>
</reference>
<accession>A0A921AXB7</accession>
<dbReference type="RefSeq" id="WP_304122624.1">
    <property type="nucleotide sequence ID" value="NZ_DYZA01000162.1"/>
</dbReference>
<dbReference type="InterPro" id="IPR011545">
    <property type="entry name" value="DEAD/DEAH_box_helicase_dom"/>
</dbReference>
<dbReference type="PROSITE" id="PS51194">
    <property type="entry name" value="HELICASE_CTER"/>
    <property type="match status" value="1"/>
</dbReference>
<dbReference type="PROSITE" id="PS51192">
    <property type="entry name" value="HELICASE_ATP_BIND_1"/>
    <property type="match status" value="1"/>
</dbReference>
<dbReference type="PANTHER" id="PTHR43519">
    <property type="entry name" value="ATP-DEPENDENT RNA HELICASE HRPB"/>
    <property type="match status" value="1"/>
</dbReference>
<dbReference type="GO" id="GO:0005524">
    <property type="term" value="F:ATP binding"/>
    <property type="evidence" value="ECO:0007669"/>
    <property type="project" value="UniProtKB-KW"/>
</dbReference>
<dbReference type="InterPro" id="IPR001650">
    <property type="entry name" value="Helicase_C-like"/>
</dbReference>
<dbReference type="InterPro" id="IPR013689">
    <property type="entry name" value="RNA_helicase_ATP-dep_HrpB_C"/>
</dbReference>
<dbReference type="InterPro" id="IPR056329">
    <property type="entry name" value="CON_HrpB"/>
</dbReference>
<evidence type="ECO:0000313" key="9">
    <source>
        <dbReference type="Proteomes" id="UP000698963"/>
    </source>
</evidence>
<dbReference type="Proteomes" id="UP000698963">
    <property type="component" value="Unassembled WGS sequence"/>
</dbReference>
<dbReference type="SMART" id="SM00487">
    <property type="entry name" value="DEXDc"/>
    <property type="match status" value="1"/>
</dbReference>
<dbReference type="InterPro" id="IPR014001">
    <property type="entry name" value="Helicase_ATP-bd"/>
</dbReference>
<sequence>MNMPVESALPTLLEELNQKKRALLIAPPGSGKTTRVPLFLMEHMEGTILMLEPRRLAARSSARYMAARLGESTGGRIGYRVRLESRVSRDTRVEVITEGILTRRLTADPELSGVSCVIFDEFHERSLQADTGLALCLEAQEALRPDLKILVMSATLDSGELSAKLACPVVRAEGRLWPVDIRYLPCPASSGPVAVREALLAHTASTVRRALAEECGSILVFLPGQGEIRRVAEMLTALPPDVSLLPLYGDLSAAKQDRAIAPAAPGRRKVVLATSIAETSLTIEGVRMVVDSGLARTARFSPATGMSALVTSRVTQDAADQRAGRAGRVEPGICLRLWHEGESLLPMRRPEILDADLAPFLLDLLAWGAMPQELPLLTMPSDASVSQALQTLKLLGALDEHGERPRLSAHGRELVRLPLHPRLAHMALLAGESLSLAAALAALVEERSPGMGCDIRPRLAELRRSTRLRRAAEQIFSLAGGRGPLPLDEILADEESSGAMLSLAWPERMAMRRERGKFRLASGRGAELPPEDALADAPFLAVASMDGGAQGTGRIYLAAPLESEAMERLHRNLLKEEDAVWWDEKTEAALAARRTLLGSLVLREAPLRGKDFPSDKVQDCVEKAILRLGMACLPWTEELRQWQARVMLMRRMEAGAWPDVSDPGLLADMELHPGESWLSPWLSGVTRRAQFSSIALDKALRSLLPHSLARKLEHEVPTHIEVPSGSLIRIDYLPEAGPVLAVKLQEMFGQKESPSVCEGRCPLTVHLLSPAGRPLQVTRDLAGFWRGAYAAVRAEMRGRYPKHPWPEDPLSAQPTRKTKKALERG</sequence>
<evidence type="ECO:0000256" key="2">
    <source>
        <dbReference type="ARBA" id="ARBA00022801"/>
    </source>
</evidence>
<gene>
    <name evidence="8" type="primary">hrpB</name>
    <name evidence="8" type="ORF">K8W16_08010</name>
</gene>
<dbReference type="FunFam" id="3.40.50.300:FF:002125">
    <property type="entry name" value="ATP-dependent helicase HrpB"/>
    <property type="match status" value="1"/>
</dbReference>
<dbReference type="Gene3D" id="1.20.120.1080">
    <property type="match status" value="1"/>
</dbReference>
<evidence type="ECO:0000313" key="8">
    <source>
        <dbReference type="EMBL" id="HJD97574.1"/>
    </source>
</evidence>
<dbReference type="GO" id="GO:0004386">
    <property type="term" value="F:helicase activity"/>
    <property type="evidence" value="ECO:0007669"/>
    <property type="project" value="UniProtKB-KW"/>
</dbReference>
<evidence type="ECO:0000256" key="1">
    <source>
        <dbReference type="ARBA" id="ARBA00022741"/>
    </source>
</evidence>
<organism evidence="8 9">
    <name type="scientific">Mailhella massiliensis</name>
    <dbReference type="NCBI Taxonomy" id="1903261"/>
    <lineage>
        <taxon>Bacteria</taxon>
        <taxon>Pseudomonadati</taxon>
        <taxon>Thermodesulfobacteriota</taxon>
        <taxon>Desulfovibrionia</taxon>
        <taxon>Desulfovibrionales</taxon>
        <taxon>Desulfovibrionaceae</taxon>
        <taxon>Mailhella</taxon>
    </lineage>
</organism>
<keyword evidence="4" id="KW-0067">ATP-binding</keyword>
<dbReference type="AlphaFoldDB" id="A0A921AXB7"/>